<proteinExistence type="predicted"/>
<evidence type="ECO:0000256" key="2">
    <source>
        <dbReference type="ARBA" id="ARBA00022771"/>
    </source>
</evidence>
<evidence type="ECO:0000313" key="7">
    <source>
        <dbReference type="Proteomes" id="UP000636800"/>
    </source>
</evidence>
<dbReference type="Pfam" id="PF12906">
    <property type="entry name" value="RINGv"/>
    <property type="match status" value="1"/>
</dbReference>
<keyword evidence="7" id="KW-1185">Reference proteome</keyword>
<dbReference type="GO" id="GO:0008270">
    <property type="term" value="F:zinc ion binding"/>
    <property type="evidence" value="ECO:0007669"/>
    <property type="project" value="UniProtKB-KW"/>
</dbReference>
<evidence type="ECO:0000256" key="4">
    <source>
        <dbReference type="SAM" id="Phobius"/>
    </source>
</evidence>
<dbReference type="SUPFAM" id="SSF57850">
    <property type="entry name" value="RING/U-box"/>
    <property type="match status" value="1"/>
</dbReference>
<reference evidence="6 7" key="1">
    <citation type="journal article" date="2020" name="Nat. Food">
        <title>A phased Vanilla planifolia genome enables genetic improvement of flavour and production.</title>
        <authorList>
            <person name="Hasing T."/>
            <person name="Tang H."/>
            <person name="Brym M."/>
            <person name="Khazi F."/>
            <person name="Huang T."/>
            <person name="Chambers A.H."/>
        </authorList>
    </citation>
    <scope>NUCLEOTIDE SEQUENCE [LARGE SCALE GENOMIC DNA]</scope>
    <source>
        <tissue evidence="6">Leaf</tissue>
    </source>
</reference>
<organism evidence="6 7">
    <name type="scientific">Vanilla planifolia</name>
    <name type="common">Vanilla</name>
    <dbReference type="NCBI Taxonomy" id="51239"/>
    <lineage>
        <taxon>Eukaryota</taxon>
        <taxon>Viridiplantae</taxon>
        <taxon>Streptophyta</taxon>
        <taxon>Embryophyta</taxon>
        <taxon>Tracheophyta</taxon>
        <taxon>Spermatophyta</taxon>
        <taxon>Magnoliopsida</taxon>
        <taxon>Liliopsida</taxon>
        <taxon>Asparagales</taxon>
        <taxon>Orchidaceae</taxon>
        <taxon>Vanilloideae</taxon>
        <taxon>Vanilleae</taxon>
        <taxon>Vanilla</taxon>
    </lineage>
</organism>
<protein>
    <recommendedName>
        <fullName evidence="5">RING-CH-type domain-containing protein</fullName>
    </recommendedName>
</protein>
<dbReference type="SMART" id="SM00744">
    <property type="entry name" value="RINGv"/>
    <property type="match status" value="1"/>
</dbReference>
<dbReference type="OrthoDB" id="2021158at2759"/>
<evidence type="ECO:0000313" key="6">
    <source>
        <dbReference type="EMBL" id="KAG0466600.1"/>
    </source>
</evidence>
<feature type="domain" description="RING-CH-type" evidence="5">
    <location>
        <begin position="92"/>
        <end position="158"/>
    </location>
</feature>
<dbReference type="PANTHER" id="PTHR46214">
    <property type="entry name" value="ZINC FINGER, RING-CH-TYPE"/>
    <property type="match status" value="1"/>
</dbReference>
<keyword evidence="4" id="KW-0472">Membrane</keyword>
<evidence type="ECO:0000256" key="1">
    <source>
        <dbReference type="ARBA" id="ARBA00022723"/>
    </source>
</evidence>
<dbReference type="EMBL" id="JADCNL010000009">
    <property type="protein sequence ID" value="KAG0466600.1"/>
    <property type="molecule type" value="Genomic_DNA"/>
</dbReference>
<gene>
    <name evidence="6" type="ORF">HPP92_018180</name>
</gene>
<accession>A0A835UN44</accession>
<feature type="transmembrane region" description="Helical" evidence="4">
    <location>
        <begin position="196"/>
        <end position="214"/>
    </location>
</feature>
<evidence type="ECO:0000256" key="3">
    <source>
        <dbReference type="ARBA" id="ARBA00022833"/>
    </source>
</evidence>
<keyword evidence="2" id="KW-0863">Zinc-finger</keyword>
<keyword evidence="4" id="KW-1133">Transmembrane helix</keyword>
<evidence type="ECO:0000259" key="5">
    <source>
        <dbReference type="PROSITE" id="PS51292"/>
    </source>
</evidence>
<dbReference type="PANTHER" id="PTHR46214:SF30">
    <property type="entry name" value="OS01G0850200 PROTEIN"/>
    <property type="match status" value="1"/>
</dbReference>
<dbReference type="AlphaFoldDB" id="A0A835UN44"/>
<keyword evidence="4" id="KW-0812">Transmembrane</keyword>
<dbReference type="Gene3D" id="3.30.40.10">
    <property type="entry name" value="Zinc/RING finger domain, C3HC4 (zinc finger)"/>
    <property type="match status" value="1"/>
</dbReference>
<keyword evidence="1" id="KW-0479">Metal-binding</keyword>
<dbReference type="PROSITE" id="PS51292">
    <property type="entry name" value="ZF_RING_CH"/>
    <property type="match status" value="1"/>
</dbReference>
<dbReference type="InterPro" id="IPR011016">
    <property type="entry name" value="Znf_RING-CH"/>
</dbReference>
<dbReference type="Proteomes" id="UP000636800">
    <property type="component" value="Unassembled WGS sequence"/>
</dbReference>
<comment type="caution">
    <text evidence="6">The sequence shown here is derived from an EMBL/GenBank/DDBJ whole genome shotgun (WGS) entry which is preliminary data.</text>
</comment>
<dbReference type="InterPro" id="IPR013083">
    <property type="entry name" value="Znf_RING/FYVE/PHD"/>
</dbReference>
<name>A0A835UN44_VANPL</name>
<keyword evidence="3" id="KW-0862">Zinc</keyword>
<sequence>MVLTEEKSTHDIEAGPCEASIVNQNDESLSFSDANGEHFYSPNDTHMVDEYRLSRDSTHEISRIHEPCKSSRISDSSVDLALECGILETKGNVEKPEKDCRICHLSLESHSKESGIPIVLGCSCKDDLAAAHKQCAETWFKIKGNKICEICGATANNVFGGVETQFTENWNDTNNTSAPNSAAQTETRRFWQGRRFLNFLLACMVFAFIVSWLLRFNGQG</sequence>